<dbReference type="AlphaFoldDB" id="A0A7D9LXI7"/>
<evidence type="ECO:0000256" key="1">
    <source>
        <dbReference type="PROSITE-ProRule" id="PRU00330"/>
    </source>
</evidence>
<dbReference type="Gene3D" id="1.20.1310.10">
    <property type="entry name" value="Cullin Repeats"/>
    <property type="match status" value="1"/>
</dbReference>
<name>A0A7D9LXI7_PARCT</name>
<gene>
    <name evidence="2" type="ORF">PACLA_8A088968</name>
</gene>
<dbReference type="SUPFAM" id="SSF75632">
    <property type="entry name" value="Cullin homology domain"/>
    <property type="match status" value="1"/>
</dbReference>
<dbReference type="EMBL" id="CACRXK020026431">
    <property type="protein sequence ID" value="CAB4040190.1"/>
    <property type="molecule type" value="Genomic_DNA"/>
</dbReference>
<dbReference type="InterPro" id="IPR036388">
    <property type="entry name" value="WH-like_DNA-bd_sf"/>
</dbReference>
<dbReference type="Gene3D" id="4.10.1030.10">
    <property type="entry name" value="Ring Box Chain A, domain 5"/>
    <property type="match status" value="1"/>
</dbReference>
<dbReference type="OrthoDB" id="27073at2759"/>
<dbReference type="InterPro" id="IPR036317">
    <property type="entry name" value="Cullin_homology_sf"/>
</dbReference>
<sequence>HTCGYEYTNNLHRMFTDMSLSGDLNKSFSDGLANTDRKLEISASFLILQSGAWPLAQIAVSTLTIPQEFVDAITLFEEFYNKRFNGRKLSWLHHLSNGEVRLNFLKKGYIVTASSYQMAVLLLFNHSESLSYR</sequence>
<dbReference type="Gene3D" id="1.10.10.10">
    <property type="entry name" value="Winged helix-like DNA-binding domain superfamily/Winged helix DNA-binding domain"/>
    <property type="match status" value="1"/>
</dbReference>
<proteinExistence type="inferred from homology"/>
<evidence type="ECO:0000313" key="2">
    <source>
        <dbReference type="EMBL" id="CAB4040190.1"/>
    </source>
</evidence>
<keyword evidence="3" id="KW-1185">Reference proteome</keyword>
<dbReference type="PROSITE" id="PS50069">
    <property type="entry name" value="CULLIN_2"/>
    <property type="match status" value="1"/>
</dbReference>
<dbReference type="Pfam" id="PF26557">
    <property type="entry name" value="Cullin_AB"/>
    <property type="match status" value="1"/>
</dbReference>
<dbReference type="InterPro" id="IPR016158">
    <property type="entry name" value="Cullin_homology"/>
</dbReference>
<evidence type="ECO:0000313" key="3">
    <source>
        <dbReference type="Proteomes" id="UP001152795"/>
    </source>
</evidence>
<protein>
    <submittedName>
        <fullName evidence="2">Cullin-2-like isoform X1</fullName>
    </submittedName>
</protein>
<dbReference type="GO" id="GO:0006511">
    <property type="term" value="P:ubiquitin-dependent protein catabolic process"/>
    <property type="evidence" value="ECO:0007669"/>
    <property type="project" value="InterPro"/>
</dbReference>
<feature type="non-terminal residue" evidence="2">
    <location>
        <position position="133"/>
    </location>
</feature>
<accession>A0A7D9LXI7</accession>
<organism evidence="2 3">
    <name type="scientific">Paramuricea clavata</name>
    <name type="common">Red gorgonian</name>
    <name type="synonym">Violescent sea-whip</name>
    <dbReference type="NCBI Taxonomy" id="317549"/>
    <lineage>
        <taxon>Eukaryota</taxon>
        <taxon>Metazoa</taxon>
        <taxon>Cnidaria</taxon>
        <taxon>Anthozoa</taxon>
        <taxon>Octocorallia</taxon>
        <taxon>Malacalcyonacea</taxon>
        <taxon>Plexauridae</taxon>
        <taxon>Paramuricea</taxon>
    </lineage>
</organism>
<dbReference type="InterPro" id="IPR045093">
    <property type="entry name" value="Cullin"/>
</dbReference>
<dbReference type="InterPro" id="IPR059120">
    <property type="entry name" value="Cullin-like_AB"/>
</dbReference>
<dbReference type="SMART" id="SM00182">
    <property type="entry name" value="CULLIN"/>
    <property type="match status" value="1"/>
</dbReference>
<reference evidence="2" key="1">
    <citation type="submission" date="2020-04" db="EMBL/GenBank/DDBJ databases">
        <authorList>
            <person name="Alioto T."/>
            <person name="Alioto T."/>
            <person name="Gomez Garrido J."/>
        </authorList>
    </citation>
    <scope>NUCLEOTIDE SEQUENCE</scope>
    <source>
        <strain evidence="2">A484AB</strain>
    </source>
</reference>
<dbReference type="PANTHER" id="PTHR11932">
    <property type="entry name" value="CULLIN"/>
    <property type="match status" value="1"/>
</dbReference>
<dbReference type="GO" id="GO:0031625">
    <property type="term" value="F:ubiquitin protein ligase binding"/>
    <property type="evidence" value="ECO:0007669"/>
    <property type="project" value="InterPro"/>
</dbReference>
<comment type="caution">
    <text evidence="2">The sequence shown here is derived from an EMBL/GenBank/DDBJ whole genome shotgun (WGS) entry which is preliminary data.</text>
</comment>
<comment type="similarity">
    <text evidence="1">Belongs to the cullin family.</text>
</comment>
<dbReference type="Proteomes" id="UP001152795">
    <property type="component" value="Unassembled WGS sequence"/>
</dbReference>